<accession>A0A0P1ABZ1</accession>
<organism evidence="2 3">
    <name type="scientific">Plasmopara halstedii</name>
    <name type="common">Downy mildew of sunflower</name>
    <dbReference type="NCBI Taxonomy" id="4781"/>
    <lineage>
        <taxon>Eukaryota</taxon>
        <taxon>Sar</taxon>
        <taxon>Stramenopiles</taxon>
        <taxon>Oomycota</taxon>
        <taxon>Peronosporomycetes</taxon>
        <taxon>Peronosporales</taxon>
        <taxon>Peronosporaceae</taxon>
        <taxon>Plasmopara</taxon>
    </lineage>
</organism>
<feature type="region of interest" description="Disordered" evidence="1">
    <location>
        <begin position="185"/>
        <end position="231"/>
    </location>
</feature>
<name>A0A0P1ABZ1_PLAHL</name>
<feature type="compositionally biased region" description="Basic and acidic residues" evidence="1">
    <location>
        <begin position="187"/>
        <end position="197"/>
    </location>
</feature>
<dbReference type="Gene3D" id="2.130.10.10">
    <property type="entry name" value="YVTN repeat-like/Quinoprotein amine dehydrogenase"/>
    <property type="match status" value="1"/>
</dbReference>
<proteinExistence type="predicted"/>
<dbReference type="EMBL" id="CCYD01000321">
    <property type="protein sequence ID" value="CEG38199.1"/>
    <property type="molecule type" value="Genomic_DNA"/>
</dbReference>
<dbReference type="SUPFAM" id="SSF50978">
    <property type="entry name" value="WD40 repeat-like"/>
    <property type="match status" value="1"/>
</dbReference>
<dbReference type="PANTHER" id="PTHR16038">
    <property type="entry name" value="NOP SEVEN ASSOCIATED PROTEIN 1"/>
    <property type="match status" value="1"/>
</dbReference>
<dbReference type="InterPro" id="IPR015943">
    <property type="entry name" value="WD40/YVTN_repeat-like_dom_sf"/>
</dbReference>
<dbReference type="AlphaFoldDB" id="A0A0P1ABZ1"/>
<dbReference type="InterPro" id="IPR036322">
    <property type="entry name" value="WD40_repeat_dom_sf"/>
</dbReference>
<dbReference type="InterPro" id="IPR037379">
    <property type="entry name" value="WDR74/Nsa1"/>
</dbReference>
<dbReference type="RefSeq" id="XP_024574568.1">
    <property type="nucleotide sequence ID" value="XM_024723609.1"/>
</dbReference>
<sequence length="231" mass="25847">MDFIQKSSFIVQCSDTGDVIVHSRLESDNPLSFNIDGGIHVMHLEPEVQSCIGVGGKEYDLNLWSLETQQVLFKAKNETHDKLDIRVPVWINFYFLRRPVQQLNNFGENPIQSLCISPDETQVYIGDTAGNLDILDLRTLKHMSRCTGPVRSIRDATCHPTLPYIAAVGLDLLFCADGLKNLPEGDEPSKKRLKSGDDDLSLDDDDDDDLEEEAYEGLENSDDEDDNANSS</sequence>
<feature type="compositionally biased region" description="Acidic residues" evidence="1">
    <location>
        <begin position="198"/>
        <end position="231"/>
    </location>
</feature>
<keyword evidence="3" id="KW-1185">Reference proteome</keyword>
<evidence type="ECO:0000313" key="2">
    <source>
        <dbReference type="EMBL" id="CEG38199.1"/>
    </source>
</evidence>
<dbReference type="OrthoDB" id="18388at2759"/>
<evidence type="ECO:0000256" key="1">
    <source>
        <dbReference type="SAM" id="MobiDB-lite"/>
    </source>
</evidence>
<dbReference type="PANTHER" id="PTHR16038:SF4">
    <property type="entry name" value="WD REPEAT-CONTAINING PROTEIN 74"/>
    <property type="match status" value="1"/>
</dbReference>
<dbReference type="STRING" id="4781.A0A0P1ABZ1"/>
<dbReference type="Proteomes" id="UP000054928">
    <property type="component" value="Unassembled WGS sequence"/>
</dbReference>
<dbReference type="GO" id="GO:0030687">
    <property type="term" value="C:preribosome, large subunit precursor"/>
    <property type="evidence" value="ECO:0007669"/>
    <property type="project" value="TreeGrafter"/>
</dbReference>
<reference evidence="3" key="1">
    <citation type="submission" date="2014-09" db="EMBL/GenBank/DDBJ databases">
        <authorList>
            <person name="Sharma Rahul"/>
            <person name="Thines Marco"/>
        </authorList>
    </citation>
    <scope>NUCLEOTIDE SEQUENCE [LARGE SCALE GENOMIC DNA]</scope>
</reference>
<dbReference type="GO" id="GO:0042273">
    <property type="term" value="P:ribosomal large subunit biogenesis"/>
    <property type="evidence" value="ECO:0007669"/>
    <property type="project" value="InterPro"/>
</dbReference>
<dbReference type="OMA" id="TEINTGG"/>
<evidence type="ECO:0000313" key="3">
    <source>
        <dbReference type="Proteomes" id="UP000054928"/>
    </source>
</evidence>
<dbReference type="GO" id="GO:0005730">
    <property type="term" value="C:nucleolus"/>
    <property type="evidence" value="ECO:0007669"/>
    <property type="project" value="InterPro"/>
</dbReference>
<dbReference type="GeneID" id="36403341"/>
<protein>
    <submittedName>
        <fullName evidence="2">Uncharacterized conserved protein</fullName>
    </submittedName>
</protein>